<dbReference type="AlphaFoldDB" id="A0A6A6FZS5"/>
<dbReference type="InterPro" id="IPR052337">
    <property type="entry name" value="SAT4-like"/>
</dbReference>
<comment type="subcellular location">
    <subcellularLocation>
        <location evidence="1">Membrane</location>
        <topology evidence="1">Multi-pass membrane protein</topology>
    </subcellularLocation>
</comment>
<dbReference type="EMBL" id="ML992523">
    <property type="protein sequence ID" value="KAF2218967.1"/>
    <property type="molecule type" value="Genomic_DNA"/>
</dbReference>
<feature type="transmembrane region" description="Helical" evidence="6">
    <location>
        <begin position="26"/>
        <end position="48"/>
    </location>
</feature>
<dbReference type="Pfam" id="PF20684">
    <property type="entry name" value="Fung_rhodopsin"/>
    <property type="match status" value="1"/>
</dbReference>
<evidence type="ECO:0000313" key="8">
    <source>
        <dbReference type="EMBL" id="KAF2218967.1"/>
    </source>
</evidence>
<keyword evidence="3 6" id="KW-1133">Transmembrane helix</keyword>
<evidence type="ECO:0000256" key="1">
    <source>
        <dbReference type="ARBA" id="ARBA00004141"/>
    </source>
</evidence>
<evidence type="ECO:0000313" key="9">
    <source>
        <dbReference type="Proteomes" id="UP000799538"/>
    </source>
</evidence>
<dbReference type="OrthoDB" id="3923077at2759"/>
<evidence type="ECO:0000256" key="6">
    <source>
        <dbReference type="SAM" id="Phobius"/>
    </source>
</evidence>
<evidence type="ECO:0000256" key="3">
    <source>
        <dbReference type="ARBA" id="ARBA00022989"/>
    </source>
</evidence>
<dbReference type="GO" id="GO:0016020">
    <property type="term" value="C:membrane"/>
    <property type="evidence" value="ECO:0007669"/>
    <property type="project" value="UniProtKB-SubCell"/>
</dbReference>
<sequence>VLSTITTLLRVYTRTRIIKAFGSDDWVMVTAQLAFYHYLGFQFAEVVYGTGLRRSQLTLEVAELGLKYWYFCAISYALTTALVKITIGLFLLRFTTHRLQNFLIYLINGGSAVIGTGYFIFLLLTCHPFDFYWNLDPKATGYCFTATTWLNVGYFVAAVNVLADAVFAVIPTFIVIGTTMKKKTKFGVCILLGMGSVAVIGTIIRTVYGHTFSQYKHEFLSETCLIAILSTIELGLGITAANMATFRPLFHQ</sequence>
<evidence type="ECO:0000256" key="5">
    <source>
        <dbReference type="ARBA" id="ARBA00038359"/>
    </source>
</evidence>
<dbReference type="PANTHER" id="PTHR33048:SF96">
    <property type="entry name" value="INTEGRAL MEMBRANE PROTEIN"/>
    <property type="match status" value="1"/>
</dbReference>
<feature type="transmembrane region" description="Helical" evidence="6">
    <location>
        <begin position="220"/>
        <end position="244"/>
    </location>
</feature>
<organism evidence="8 9">
    <name type="scientific">Elsinoe ampelina</name>
    <dbReference type="NCBI Taxonomy" id="302913"/>
    <lineage>
        <taxon>Eukaryota</taxon>
        <taxon>Fungi</taxon>
        <taxon>Dikarya</taxon>
        <taxon>Ascomycota</taxon>
        <taxon>Pezizomycotina</taxon>
        <taxon>Dothideomycetes</taxon>
        <taxon>Dothideomycetidae</taxon>
        <taxon>Myriangiales</taxon>
        <taxon>Elsinoaceae</taxon>
        <taxon>Elsinoe</taxon>
    </lineage>
</organism>
<keyword evidence="9" id="KW-1185">Reference proteome</keyword>
<accession>A0A6A6FZS5</accession>
<gene>
    <name evidence="8" type="ORF">BDZ85DRAFT_175844</name>
</gene>
<dbReference type="InterPro" id="IPR049326">
    <property type="entry name" value="Rhodopsin_dom_fungi"/>
</dbReference>
<dbReference type="PANTHER" id="PTHR33048">
    <property type="entry name" value="PTH11-LIKE INTEGRAL MEMBRANE PROTEIN (AFU_ORTHOLOGUE AFUA_5G11245)"/>
    <property type="match status" value="1"/>
</dbReference>
<keyword evidence="4 6" id="KW-0472">Membrane</keyword>
<reference evidence="9" key="1">
    <citation type="journal article" date="2020" name="Stud. Mycol.">
        <title>101 Dothideomycetes genomes: A test case for predicting lifestyles and emergence of pathogens.</title>
        <authorList>
            <person name="Haridas S."/>
            <person name="Albert R."/>
            <person name="Binder M."/>
            <person name="Bloem J."/>
            <person name="LaButti K."/>
            <person name="Salamov A."/>
            <person name="Andreopoulos B."/>
            <person name="Baker S."/>
            <person name="Barry K."/>
            <person name="Bills G."/>
            <person name="Bluhm B."/>
            <person name="Cannon C."/>
            <person name="Castanera R."/>
            <person name="Culley D."/>
            <person name="Daum C."/>
            <person name="Ezra D."/>
            <person name="Gonzalez J."/>
            <person name="Henrissat B."/>
            <person name="Kuo A."/>
            <person name="Liang C."/>
            <person name="Lipzen A."/>
            <person name="Lutzoni F."/>
            <person name="Magnuson J."/>
            <person name="Mondo S."/>
            <person name="Nolan M."/>
            <person name="Ohm R."/>
            <person name="Pangilinan J."/>
            <person name="Park H.-J."/>
            <person name="Ramirez L."/>
            <person name="Alfaro M."/>
            <person name="Sun H."/>
            <person name="Tritt A."/>
            <person name="Yoshinaga Y."/>
            <person name="Zwiers L.-H."/>
            <person name="Turgeon B."/>
            <person name="Goodwin S."/>
            <person name="Spatafora J."/>
            <person name="Crous P."/>
            <person name="Grigoriev I."/>
        </authorList>
    </citation>
    <scope>NUCLEOTIDE SEQUENCE [LARGE SCALE GENOMIC DNA]</scope>
    <source>
        <strain evidence="9">CECT 20119</strain>
    </source>
</reference>
<evidence type="ECO:0000256" key="2">
    <source>
        <dbReference type="ARBA" id="ARBA00022692"/>
    </source>
</evidence>
<feature type="domain" description="Rhodopsin" evidence="7">
    <location>
        <begin position="9"/>
        <end position="251"/>
    </location>
</feature>
<dbReference type="Proteomes" id="UP000799538">
    <property type="component" value="Unassembled WGS sequence"/>
</dbReference>
<feature type="transmembrane region" description="Helical" evidence="6">
    <location>
        <begin position="188"/>
        <end position="208"/>
    </location>
</feature>
<evidence type="ECO:0000259" key="7">
    <source>
        <dbReference type="Pfam" id="PF20684"/>
    </source>
</evidence>
<feature type="non-terminal residue" evidence="8">
    <location>
        <position position="252"/>
    </location>
</feature>
<name>A0A6A6FZS5_9PEZI</name>
<protein>
    <recommendedName>
        <fullName evidence="7">Rhodopsin domain-containing protein</fullName>
    </recommendedName>
</protein>
<feature type="transmembrane region" description="Helical" evidence="6">
    <location>
        <begin position="154"/>
        <end position="176"/>
    </location>
</feature>
<feature type="non-terminal residue" evidence="8">
    <location>
        <position position="1"/>
    </location>
</feature>
<feature type="transmembrane region" description="Helical" evidence="6">
    <location>
        <begin position="68"/>
        <end position="91"/>
    </location>
</feature>
<proteinExistence type="inferred from homology"/>
<comment type="similarity">
    <text evidence="5">Belongs to the SAT4 family.</text>
</comment>
<evidence type="ECO:0000256" key="4">
    <source>
        <dbReference type="ARBA" id="ARBA00023136"/>
    </source>
</evidence>
<keyword evidence="2 6" id="KW-0812">Transmembrane</keyword>
<feature type="transmembrane region" description="Helical" evidence="6">
    <location>
        <begin position="103"/>
        <end position="124"/>
    </location>
</feature>